<evidence type="ECO:0000256" key="1">
    <source>
        <dbReference type="SAM" id="Coils"/>
    </source>
</evidence>
<protein>
    <submittedName>
        <fullName evidence="2">Uncharacterized protein</fullName>
    </submittedName>
</protein>
<name>X6LWV7_RETFI</name>
<gene>
    <name evidence="2" type="ORF">RFI_31287</name>
</gene>
<keyword evidence="1" id="KW-0175">Coiled coil</keyword>
<dbReference type="EMBL" id="ASPP01027488">
    <property type="protein sequence ID" value="ETO06109.1"/>
    <property type="molecule type" value="Genomic_DNA"/>
</dbReference>
<organism evidence="2 3">
    <name type="scientific">Reticulomyxa filosa</name>
    <dbReference type="NCBI Taxonomy" id="46433"/>
    <lineage>
        <taxon>Eukaryota</taxon>
        <taxon>Sar</taxon>
        <taxon>Rhizaria</taxon>
        <taxon>Retaria</taxon>
        <taxon>Foraminifera</taxon>
        <taxon>Monothalamids</taxon>
        <taxon>Reticulomyxidae</taxon>
        <taxon>Reticulomyxa</taxon>
    </lineage>
</organism>
<evidence type="ECO:0000313" key="2">
    <source>
        <dbReference type="EMBL" id="ETO06109.1"/>
    </source>
</evidence>
<feature type="non-terminal residue" evidence="2">
    <location>
        <position position="1"/>
    </location>
</feature>
<reference evidence="2 3" key="1">
    <citation type="journal article" date="2013" name="Curr. Biol.">
        <title>The Genome of the Foraminiferan Reticulomyxa filosa.</title>
        <authorList>
            <person name="Glockner G."/>
            <person name="Hulsmann N."/>
            <person name="Schleicher M."/>
            <person name="Noegel A.A."/>
            <person name="Eichinger L."/>
            <person name="Gallinger C."/>
            <person name="Pawlowski J."/>
            <person name="Sierra R."/>
            <person name="Euteneuer U."/>
            <person name="Pillet L."/>
            <person name="Moustafa A."/>
            <person name="Platzer M."/>
            <person name="Groth M."/>
            <person name="Szafranski K."/>
            <person name="Schliwa M."/>
        </authorList>
    </citation>
    <scope>NUCLEOTIDE SEQUENCE [LARGE SCALE GENOMIC DNA]</scope>
</reference>
<evidence type="ECO:0000313" key="3">
    <source>
        <dbReference type="Proteomes" id="UP000023152"/>
    </source>
</evidence>
<accession>X6LWV7</accession>
<dbReference type="AlphaFoldDB" id="X6LWV7"/>
<sequence length="102" mass="11908">KLQAELENAKLVSGKKETIEQLRVKNESLFELNQQLTNECNSIHDRTSKLQQQLQQVNQQLQSSAIQLNQKRQGEANVVSEFDTWKQQINQFHHADTQLQHE</sequence>
<dbReference type="Proteomes" id="UP000023152">
    <property type="component" value="Unassembled WGS sequence"/>
</dbReference>
<keyword evidence="3" id="KW-1185">Reference proteome</keyword>
<comment type="caution">
    <text evidence="2">The sequence shown here is derived from an EMBL/GenBank/DDBJ whole genome shotgun (WGS) entry which is preliminary data.</text>
</comment>
<feature type="coiled-coil region" evidence="1">
    <location>
        <begin position="19"/>
        <end position="71"/>
    </location>
</feature>
<proteinExistence type="predicted"/>